<organism evidence="4 5">
    <name type="scientific">Mycolicibacterium aubagnense</name>
    <dbReference type="NCBI Taxonomy" id="319707"/>
    <lineage>
        <taxon>Bacteria</taxon>
        <taxon>Bacillati</taxon>
        <taxon>Actinomycetota</taxon>
        <taxon>Actinomycetes</taxon>
        <taxon>Mycobacteriales</taxon>
        <taxon>Mycobacteriaceae</taxon>
        <taxon>Mycolicibacterium</taxon>
    </lineage>
</organism>
<evidence type="ECO:0000259" key="3">
    <source>
        <dbReference type="Pfam" id="PF00174"/>
    </source>
</evidence>
<keyword evidence="5" id="KW-1185">Reference proteome</keyword>
<feature type="transmembrane region" description="Helical" evidence="2">
    <location>
        <begin position="48"/>
        <end position="70"/>
    </location>
</feature>
<dbReference type="Pfam" id="PF00174">
    <property type="entry name" value="Oxidored_molyb"/>
    <property type="match status" value="1"/>
</dbReference>
<protein>
    <submittedName>
        <fullName evidence="4">Molybdopterin-binding protein</fullName>
    </submittedName>
</protein>
<keyword evidence="2" id="KW-0812">Transmembrane</keyword>
<evidence type="ECO:0000313" key="5">
    <source>
        <dbReference type="Proteomes" id="UP000465609"/>
    </source>
</evidence>
<evidence type="ECO:0000256" key="2">
    <source>
        <dbReference type="SAM" id="Phobius"/>
    </source>
</evidence>
<feature type="transmembrane region" description="Helical" evidence="2">
    <location>
        <begin position="163"/>
        <end position="182"/>
    </location>
</feature>
<evidence type="ECO:0000313" key="4">
    <source>
        <dbReference type="EMBL" id="BBX86476.1"/>
    </source>
</evidence>
<dbReference type="PANTHER" id="PTHR43032:SF2">
    <property type="entry name" value="BLL0505 PROTEIN"/>
    <property type="match status" value="1"/>
</dbReference>
<dbReference type="Gene3D" id="3.90.420.10">
    <property type="entry name" value="Oxidoreductase, molybdopterin-binding domain"/>
    <property type="match status" value="1"/>
</dbReference>
<dbReference type="EMBL" id="AP022577">
    <property type="protein sequence ID" value="BBX86476.1"/>
    <property type="molecule type" value="Genomic_DNA"/>
</dbReference>
<dbReference type="InterPro" id="IPR036374">
    <property type="entry name" value="OxRdtase_Mopterin-bd_sf"/>
</dbReference>
<feature type="domain" description="Oxidoreductase molybdopterin-binding" evidence="3">
    <location>
        <begin position="268"/>
        <end position="400"/>
    </location>
</feature>
<keyword evidence="2" id="KW-0472">Membrane</keyword>
<sequence length="401" mass="42798">MSLSGEEPKTAMSLSGEEPKAPMSLSGEEPKTPMSLSGLRGTAVTARVGVMLGIAVTVCFLTGLISHLIQHPQPWFFWPAHPVWLYRVTQGLHVCSGIAAIPLTVVKLWSVWPKLFERPIIGGVTRQLERLSILVLVGAILFELSTGLLNIAQWYVFRFFFTTAHYAVAYLAAGAVLVHIAVKLPTIRRALGEPLDGVAAGGAVGPTRRTVLLGTGLAVAVATLATAGQTVPWLRQISALAPRSGKGPQGIPVNRSAVAAGVLQAAASPQYRLTVTNGATSRSFSVSDLRALPQRTFHLPIACVEGWSADAEWTGVVLADLIAMVGGSPHADVRMVSLEPPGPYSRTVLPARHARDGQTLIALELNGETLHPDHGYPCRLIAPSRPGVLQTKWLSRIEVMQ</sequence>
<reference evidence="4 5" key="1">
    <citation type="journal article" date="2019" name="Emerg. Microbes Infect.">
        <title>Comprehensive subspecies identification of 175 nontuberculous mycobacteria species based on 7547 genomic profiles.</title>
        <authorList>
            <person name="Matsumoto Y."/>
            <person name="Kinjo T."/>
            <person name="Motooka D."/>
            <person name="Nabeya D."/>
            <person name="Jung N."/>
            <person name="Uechi K."/>
            <person name="Horii T."/>
            <person name="Iida T."/>
            <person name="Fujita J."/>
            <person name="Nakamura S."/>
        </authorList>
    </citation>
    <scope>NUCLEOTIDE SEQUENCE [LARGE SCALE GENOMIC DNA]</scope>
    <source>
        <strain evidence="4 5">JCM 15296</strain>
    </source>
</reference>
<name>A0ABM7IIK1_9MYCO</name>
<feature type="region of interest" description="Disordered" evidence="1">
    <location>
        <begin position="1"/>
        <end position="37"/>
    </location>
</feature>
<dbReference type="PANTHER" id="PTHR43032">
    <property type="entry name" value="PROTEIN-METHIONINE-SULFOXIDE REDUCTASE"/>
    <property type="match status" value="1"/>
</dbReference>
<proteinExistence type="predicted"/>
<dbReference type="Proteomes" id="UP000465609">
    <property type="component" value="Chromosome"/>
</dbReference>
<feature type="transmembrane region" description="Helical" evidence="2">
    <location>
        <begin position="90"/>
        <end position="112"/>
    </location>
</feature>
<feature type="transmembrane region" description="Helical" evidence="2">
    <location>
        <begin position="133"/>
        <end position="157"/>
    </location>
</feature>
<evidence type="ECO:0000256" key="1">
    <source>
        <dbReference type="SAM" id="MobiDB-lite"/>
    </source>
</evidence>
<gene>
    <name evidence="4" type="ORF">MAUB_43490</name>
</gene>
<keyword evidence="2" id="KW-1133">Transmembrane helix</keyword>
<dbReference type="CDD" id="cd00321">
    <property type="entry name" value="SO_family_Moco"/>
    <property type="match status" value="1"/>
</dbReference>
<dbReference type="SUPFAM" id="SSF56524">
    <property type="entry name" value="Oxidoreductase molybdopterin-binding domain"/>
    <property type="match status" value="1"/>
</dbReference>
<dbReference type="InterPro" id="IPR000572">
    <property type="entry name" value="OxRdtase_Mopterin-bd_dom"/>
</dbReference>
<accession>A0ABM7IIK1</accession>